<evidence type="ECO:0008006" key="5">
    <source>
        <dbReference type="Google" id="ProtNLM"/>
    </source>
</evidence>
<feature type="compositionally biased region" description="Polar residues" evidence="1">
    <location>
        <begin position="75"/>
        <end position="89"/>
    </location>
</feature>
<dbReference type="EMBL" id="GL445407">
    <property type="protein sequence ID" value="EFN89641.1"/>
    <property type="molecule type" value="Genomic_DNA"/>
</dbReference>
<keyword evidence="2" id="KW-0472">Membrane</keyword>
<keyword evidence="2" id="KW-0812">Transmembrane</keyword>
<evidence type="ECO:0000256" key="2">
    <source>
        <dbReference type="SAM" id="Phobius"/>
    </source>
</evidence>
<dbReference type="AlphaFoldDB" id="E2B3X2"/>
<proteinExistence type="predicted"/>
<organism evidence="4">
    <name type="scientific">Harpegnathos saltator</name>
    <name type="common">Jerdon's jumping ant</name>
    <dbReference type="NCBI Taxonomy" id="610380"/>
    <lineage>
        <taxon>Eukaryota</taxon>
        <taxon>Metazoa</taxon>
        <taxon>Ecdysozoa</taxon>
        <taxon>Arthropoda</taxon>
        <taxon>Hexapoda</taxon>
        <taxon>Insecta</taxon>
        <taxon>Pterygota</taxon>
        <taxon>Neoptera</taxon>
        <taxon>Endopterygota</taxon>
        <taxon>Hymenoptera</taxon>
        <taxon>Apocrita</taxon>
        <taxon>Aculeata</taxon>
        <taxon>Formicoidea</taxon>
        <taxon>Formicidae</taxon>
        <taxon>Ponerinae</taxon>
        <taxon>Ponerini</taxon>
        <taxon>Harpegnathos</taxon>
    </lineage>
</organism>
<keyword evidence="2" id="KW-1133">Transmembrane helix</keyword>
<gene>
    <name evidence="3" type="ORF">EAI_09351</name>
</gene>
<feature type="region of interest" description="Disordered" evidence="1">
    <location>
        <begin position="346"/>
        <end position="368"/>
    </location>
</feature>
<protein>
    <recommendedName>
        <fullName evidence="5">Vesicular, overexpressed in cancer, prosurvival protein 1</fullName>
    </recommendedName>
</protein>
<dbReference type="OrthoDB" id="6415936at2759"/>
<feature type="region of interest" description="Disordered" evidence="1">
    <location>
        <begin position="75"/>
        <end position="108"/>
    </location>
</feature>
<dbReference type="InParanoid" id="E2B3X2"/>
<dbReference type="STRING" id="610380.E2B3X2"/>
<evidence type="ECO:0000313" key="4">
    <source>
        <dbReference type="Proteomes" id="UP000008237"/>
    </source>
</evidence>
<feature type="compositionally biased region" description="Polar residues" evidence="1">
    <location>
        <begin position="349"/>
        <end position="362"/>
    </location>
</feature>
<feature type="region of interest" description="Disordered" evidence="1">
    <location>
        <begin position="484"/>
        <end position="511"/>
    </location>
</feature>
<name>E2B3X2_HARSA</name>
<keyword evidence="4" id="KW-1185">Reference proteome</keyword>
<feature type="transmembrane region" description="Helical" evidence="2">
    <location>
        <begin position="40"/>
        <end position="59"/>
    </location>
</feature>
<feature type="compositionally biased region" description="Low complexity" evidence="1">
    <location>
        <begin position="90"/>
        <end position="104"/>
    </location>
</feature>
<reference evidence="3 4" key="1">
    <citation type="journal article" date="2010" name="Science">
        <title>Genomic comparison of the ants Camponotus floridanus and Harpegnathos saltator.</title>
        <authorList>
            <person name="Bonasio R."/>
            <person name="Zhang G."/>
            <person name="Ye C."/>
            <person name="Mutti N.S."/>
            <person name="Fang X."/>
            <person name="Qin N."/>
            <person name="Donahue G."/>
            <person name="Yang P."/>
            <person name="Li Q."/>
            <person name="Li C."/>
            <person name="Zhang P."/>
            <person name="Huang Z."/>
            <person name="Berger S.L."/>
            <person name="Reinberg D."/>
            <person name="Wang J."/>
            <person name="Liebig J."/>
        </authorList>
    </citation>
    <scope>NUCLEOTIDE SEQUENCE [LARGE SCALE GENOMIC DNA]</scope>
    <source>
        <strain evidence="3 4">R22 G/1</strain>
    </source>
</reference>
<feature type="compositionally biased region" description="Basic and acidic residues" evidence="1">
    <location>
        <begin position="498"/>
        <end position="511"/>
    </location>
</feature>
<evidence type="ECO:0000313" key="3">
    <source>
        <dbReference type="EMBL" id="EFN89641.1"/>
    </source>
</evidence>
<evidence type="ECO:0000256" key="1">
    <source>
        <dbReference type="SAM" id="MobiDB-lite"/>
    </source>
</evidence>
<dbReference type="Proteomes" id="UP000008237">
    <property type="component" value="Unassembled WGS sequence"/>
</dbReference>
<dbReference type="OMA" id="FAGTSKC"/>
<sequence length="511" mass="55216">MARNTKKKLAIFAGTSKCLIYAEAKYCASEIPGEIKYYEILVIIMFLVCSGGGWWYRYWLQGRYRAAASAIPTRSSNTRSQNSLRNTPCQAQQARPQRNAAAPAYNGNATTSTHYQNMNVVLNDANCPYYQLYGPPPSYDTVIAQTRGKISNPASPESSTARMGLQTANVIPNPSVPQCFFYTCNSSPRLVDGNSNQCQSDNANSTRQLDNHENVPFAHFSQYCVVNGAISQNVCVPLEYPDASAASGGGNLPFGHNYQSNLNQLPGYPTDRLSDTSDAENATAHGYAVQDTEGYNAMPNADAATGGGAVSWRAADDQAALKIHAKVVAQGEENRRDQVCRPKCMTAAETHNPSPKSKASGSDENETRRMSPVIAAVGHERNFARERTDYGGSLRLPRKHAGAVVHQGVAPYQGGDSFHRILSKDSSSPAAVAALNSTAAPGAAERQLQDAGASSSQSNPSNNVILETFIFDNAPPTCVNIEEASDPRAMNRSTNFDLESKYKLDRSKSLD</sequence>
<accession>E2B3X2</accession>